<dbReference type="EMBL" id="CP022674">
    <property type="protein sequence ID" value="AXI29468.1"/>
    <property type="molecule type" value="Genomic_DNA"/>
</dbReference>
<organism evidence="1 2">
    <name type="scientific">Priestia megaterium</name>
    <name type="common">Bacillus megaterium</name>
    <dbReference type="NCBI Taxonomy" id="1404"/>
    <lineage>
        <taxon>Bacteria</taxon>
        <taxon>Bacillati</taxon>
        <taxon>Bacillota</taxon>
        <taxon>Bacilli</taxon>
        <taxon>Bacillales</taxon>
        <taxon>Bacillaceae</taxon>
        <taxon>Priestia</taxon>
    </lineage>
</organism>
<reference evidence="1 2" key="1">
    <citation type="submission" date="2017-07" db="EMBL/GenBank/DDBJ databases">
        <title>Isolation and development of strain Bacillus megaterium SR7 for enhanced growth and metabolite production under supercritical carbon dioxide.</title>
        <authorList>
            <person name="Freedman A.J.E."/>
            <person name="Peet K.C."/>
            <person name="Boock J.T."/>
            <person name="Penn K."/>
            <person name="Prather K.L.J."/>
            <person name="Thompson J.R."/>
        </authorList>
    </citation>
    <scope>NUCLEOTIDE SEQUENCE [LARGE SCALE GENOMIC DNA]</scope>
    <source>
        <strain evidence="1 2">SR7</strain>
    </source>
</reference>
<evidence type="ECO:0000313" key="2">
    <source>
        <dbReference type="Proteomes" id="UP000253834"/>
    </source>
</evidence>
<dbReference type="AlphaFoldDB" id="A0AA86IHH6"/>
<dbReference type="Proteomes" id="UP000253834">
    <property type="component" value="Chromosome"/>
</dbReference>
<evidence type="ECO:0000313" key="1">
    <source>
        <dbReference type="EMBL" id="AXI29468.1"/>
    </source>
</evidence>
<proteinExistence type="predicted"/>
<protein>
    <submittedName>
        <fullName evidence="1">Uncharacterized protein</fullName>
    </submittedName>
</protein>
<name>A0AA86IHH6_PRIMG</name>
<dbReference type="RefSeq" id="WP_114895485.1">
    <property type="nucleotide sequence ID" value="NZ_CP022674.1"/>
</dbReference>
<gene>
    <name evidence="1" type="ORF">CIB87_10760</name>
</gene>
<sequence>MEINVPIDVKKFIEEEVTRPVRTKIVPLIHQAYKLVDAVMSEVSFLQWKLGARHTGYLDHLAVQFTLYEAAKQGKLENISAKIVPNVNKSAYHVELSTGNIVITINRARNANTTSRKAIYRSILQQDNQCYWNFDEHDVFEEPGYLELTHNHKERNVDFINLGVPNGKGKWYSCIDLTKELHLVGTLKEEEKNTITKEQLVKFKKFAQGVHVDGGKK</sequence>
<accession>A0AA86IHH6</accession>